<dbReference type="SUPFAM" id="SSF51905">
    <property type="entry name" value="FAD/NAD(P)-binding domain"/>
    <property type="match status" value="1"/>
</dbReference>
<dbReference type="InterPro" id="IPR012727">
    <property type="entry name" value="Gly_oxidase_ThiO"/>
</dbReference>
<protein>
    <submittedName>
        <fullName evidence="5">Glycine oxidase ThiO</fullName>
        <ecNumber evidence="5">1.4.3.19</ecNumber>
    </submittedName>
</protein>
<dbReference type="GO" id="GO:0009229">
    <property type="term" value="P:thiamine diphosphate biosynthetic process"/>
    <property type="evidence" value="ECO:0007669"/>
    <property type="project" value="UniProtKB-UniPathway"/>
</dbReference>
<dbReference type="NCBIfam" id="TIGR02352">
    <property type="entry name" value="thiamin_ThiO"/>
    <property type="match status" value="1"/>
</dbReference>
<dbReference type="Gene3D" id="3.30.9.10">
    <property type="entry name" value="D-Amino Acid Oxidase, subunit A, domain 2"/>
    <property type="match status" value="1"/>
</dbReference>
<evidence type="ECO:0000259" key="4">
    <source>
        <dbReference type="Pfam" id="PF01266"/>
    </source>
</evidence>
<dbReference type="GO" id="GO:0050660">
    <property type="term" value="F:flavin adenine dinucleotide binding"/>
    <property type="evidence" value="ECO:0007669"/>
    <property type="project" value="InterPro"/>
</dbReference>
<evidence type="ECO:0000313" key="6">
    <source>
        <dbReference type="Proteomes" id="UP000267400"/>
    </source>
</evidence>
<dbReference type="Pfam" id="PF01266">
    <property type="entry name" value="DAO"/>
    <property type="match status" value="1"/>
</dbReference>
<dbReference type="GO" id="GO:0009228">
    <property type="term" value="P:thiamine biosynthetic process"/>
    <property type="evidence" value="ECO:0007669"/>
    <property type="project" value="UniProtKB-KW"/>
</dbReference>
<proteinExistence type="predicted"/>
<evidence type="ECO:0000256" key="1">
    <source>
        <dbReference type="ARBA" id="ARBA00004948"/>
    </source>
</evidence>
<dbReference type="GO" id="GO:0005737">
    <property type="term" value="C:cytoplasm"/>
    <property type="evidence" value="ECO:0007669"/>
    <property type="project" value="TreeGrafter"/>
</dbReference>
<dbReference type="EC" id="1.4.3.19" evidence="5"/>
<reference evidence="5 6" key="1">
    <citation type="submission" date="2018-12" db="EMBL/GenBank/DDBJ databases">
        <authorList>
            <person name="Yu L."/>
        </authorList>
    </citation>
    <scope>NUCLEOTIDE SEQUENCE [LARGE SCALE GENOMIC DNA]</scope>
    <source>
        <strain evidence="5 6">11S</strain>
    </source>
</reference>
<gene>
    <name evidence="5" type="primary">thiO</name>
    <name evidence="5" type="ORF">EKG36_15550</name>
</gene>
<feature type="domain" description="FAD dependent oxidoreductase" evidence="4">
    <location>
        <begin position="3"/>
        <end position="348"/>
    </location>
</feature>
<dbReference type="Proteomes" id="UP000267400">
    <property type="component" value="Unassembled WGS sequence"/>
</dbReference>
<dbReference type="GO" id="GO:0043799">
    <property type="term" value="F:glycine oxidase activity"/>
    <property type="evidence" value="ECO:0007669"/>
    <property type="project" value="UniProtKB-EC"/>
</dbReference>
<dbReference type="Gene3D" id="3.50.50.60">
    <property type="entry name" value="FAD/NAD(P)-binding domain"/>
    <property type="match status" value="1"/>
</dbReference>
<dbReference type="SUPFAM" id="SSF54373">
    <property type="entry name" value="FAD-linked reductases, C-terminal domain"/>
    <property type="match status" value="1"/>
</dbReference>
<dbReference type="InterPro" id="IPR036188">
    <property type="entry name" value="FAD/NAD-bd_sf"/>
</dbReference>
<comment type="pathway">
    <text evidence="1">Cofactor biosynthesis; thiamine diphosphate biosynthesis.</text>
</comment>
<organism evidence="5 6">
    <name type="scientific">Halomonas nitroreducens</name>
    <dbReference type="NCBI Taxonomy" id="447425"/>
    <lineage>
        <taxon>Bacteria</taxon>
        <taxon>Pseudomonadati</taxon>
        <taxon>Pseudomonadota</taxon>
        <taxon>Gammaproteobacteria</taxon>
        <taxon>Oceanospirillales</taxon>
        <taxon>Halomonadaceae</taxon>
        <taxon>Halomonas</taxon>
    </lineage>
</organism>
<dbReference type="PANTHER" id="PTHR13847">
    <property type="entry name" value="SARCOSINE DEHYDROGENASE-RELATED"/>
    <property type="match status" value="1"/>
</dbReference>
<accession>A0A3S0JUJ4</accession>
<keyword evidence="6" id="KW-1185">Reference proteome</keyword>
<dbReference type="UniPathway" id="UPA00060"/>
<evidence type="ECO:0000256" key="3">
    <source>
        <dbReference type="ARBA" id="ARBA00023002"/>
    </source>
</evidence>
<name>A0A3S0JUJ4_9GAMM</name>
<sequence>MKDFLIIGGGVIGMMTAWQLAEAGHEVTLLERGPCGGEASWAGGGIVSPLYPWRHPAPISQLASWSEGRYPHLTAHLAEATGIDPEFRRQGLLYLDLEDEASAMAWSGRVDKPLSRIDAYAVYAREPRLVDGLEGGLWMPTLGSLRNPRLGQALRARLRALPGVTVREHCRVERLVVERGRVGGVETAAGRFTAGRVILCGGAWTAQFLAPLGIALPVRPVKGQMMVFRTPTVTGSRQWLERVVLRGGRYLIPRADGRVLVGSTLEEAGYDKTPTAEARESLYASAVSMLPALTECEIEHHWSGLRPGAPDGLPFIGEIPGVGGLFVNAGHYRNGLVLAPAATRLLVDELLGRAPILDPAPFRPAARLASAAALAATG</sequence>
<evidence type="ECO:0000256" key="2">
    <source>
        <dbReference type="ARBA" id="ARBA00022977"/>
    </source>
</evidence>
<keyword evidence="2" id="KW-0784">Thiamine biosynthesis</keyword>
<comment type="caution">
    <text evidence="5">The sequence shown here is derived from an EMBL/GenBank/DDBJ whole genome shotgun (WGS) entry which is preliminary data.</text>
</comment>
<dbReference type="OrthoDB" id="9805337at2"/>
<dbReference type="PANTHER" id="PTHR13847:SF289">
    <property type="entry name" value="GLYCINE OXIDASE"/>
    <property type="match status" value="1"/>
</dbReference>
<dbReference type="AlphaFoldDB" id="A0A3S0JUJ4"/>
<keyword evidence="3 5" id="KW-0560">Oxidoreductase</keyword>
<dbReference type="EMBL" id="RXNS01000016">
    <property type="protein sequence ID" value="RTR00424.1"/>
    <property type="molecule type" value="Genomic_DNA"/>
</dbReference>
<dbReference type="RefSeq" id="WP_126485745.1">
    <property type="nucleotide sequence ID" value="NZ_RXNS01000016.1"/>
</dbReference>
<dbReference type="InterPro" id="IPR006076">
    <property type="entry name" value="FAD-dep_OxRdtase"/>
</dbReference>
<evidence type="ECO:0000313" key="5">
    <source>
        <dbReference type="EMBL" id="RTR00424.1"/>
    </source>
</evidence>